<reference evidence="1 2" key="1">
    <citation type="submission" date="2013-01" db="EMBL/GenBank/DDBJ databases">
        <authorList>
            <person name="Harkins D.M."/>
            <person name="Durkin A.S."/>
            <person name="Brinkac L.M."/>
            <person name="Haft D.H."/>
            <person name="Selengut J.D."/>
            <person name="Sanka R."/>
            <person name="DePew J."/>
            <person name="Purushe J."/>
            <person name="Peacock S.J."/>
            <person name="Thaipadungpanit J."/>
            <person name="Wuthiekanun V.W."/>
            <person name="Day N.P."/>
            <person name="Vinetz J.M."/>
            <person name="Sutton G.G."/>
            <person name="Nierman W.C."/>
            <person name="Fouts D.E."/>
        </authorList>
    </citation>
    <scope>NUCLEOTIDE SEQUENCE [LARGE SCALE GENOMIC DNA]</scope>
    <source>
        <strain evidence="1 2">FPW1039</strain>
    </source>
</reference>
<name>A0A0F6II88_LEPIR</name>
<organism evidence="1 2">
    <name type="scientific">Leptospira interrogans str. FPW1039</name>
    <dbReference type="NCBI Taxonomy" id="1193040"/>
    <lineage>
        <taxon>Bacteria</taxon>
        <taxon>Pseudomonadati</taxon>
        <taxon>Spirochaetota</taxon>
        <taxon>Spirochaetia</taxon>
        <taxon>Leptospirales</taxon>
        <taxon>Leptospiraceae</taxon>
        <taxon>Leptospira</taxon>
    </lineage>
</organism>
<protein>
    <submittedName>
        <fullName evidence="1">Uncharacterized protein</fullName>
    </submittedName>
</protein>
<accession>A0A0F6II88</accession>
<dbReference type="EMBL" id="AKWR02000070">
    <property type="protein sequence ID" value="EMJ37763.1"/>
    <property type="molecule type" value="Genomic_DNA"/>
</dbReference>
<evidence type="ECO:0000313" key="1">
    <source>
        <dbReference type="EMBL" id="EMJ37763.1"/>
    </source>
</evidence>
<proteinExistence type="predicted"/>
<gene>
    <name evidence="1" type="ORF">LEP1GSC079_0931</name>
</gene>
<dbReference type="Proteomes" id="UP000012164">
    <property type="component" value="Unassembled WGS sequence"/>
</dbReference>
<evidence type="ECO:0000313" key="2">
    <source>
        <dbReference type="Proteomes" id="UP000012164"/>
    </source>
</evidence>
<dbReference type="AntiFam" id="ANF00056">
    <property type="entry name" value="Translation of DNA repeat"/>
</dbReference>
<sequence>MILKKLVPKPSNVEITTKIELLESSQIAKCNLICRNYCILLKISKKLSSKIF</sequence>
<dbReference type="AlphaFoldDB" id="A0A0F6II88"/>
<comment type="caution">
    <text evidence="1">The sequence shown here is derived from an EMBL/GenBank/DDBJ whole genome shotgun (WGS) entry which is preliminary data.</text>
</comment>